<evidence type="ECO:0000313" key="2">
    <source>
        <dbReference type="EMBL" id="MFD2591857.1"/>
    </source>
</evidence>
<name>A0ABW5N8H9_9FLAO</name>
<evidence type="ECO:0000313" key="3">
    <source>
        <dbReference type="Proteomes" id="UP001597459"/>
    </source>
</evidence>
<keyword evidence="3" id="KW-1185">Reference proteome</keyword>
<sequence>MVVLKKIRAATLIEALTASVLIIIVFMVASLSFNNIFNNQIRQDHSPIENRVKELEYLFIHQKIKLPYTEDFDGWEIVITSTGDIAILSYTKSNIEHRKKLFIK</sequence>
<organism evidence="2 3">
    <name type="scientific">Aquimarina hainanensis</name>
    <dbReference type="NCBI Taxonomy" id="1578017"/>
    <lineage>
        <taxon>Bacteria</taxon>
        <taxon>Pseudomonadati</taxon>
        <taxon>Bacteroidota</taxon>
        <taxon>Flavobacteriia</taxon>
        <taxon>Flavobacteriales</taxon>
        <taxon>Flavobacteriaceae</taxon>
        <taxon>Aquimarina</taxon>
    </lineage>
</organism>
<keyword evidence="1" id="KW-0472">Membrane</keyword>
<protein>
    <recommendedName>
        <fullName evidence="4">Type II secretion system protein</fullName>
    </recommendedName>
</protein>
<gene>
    <name evidence="2" type="ORF">ACFSTE_13555</name>
</gene>
<feature type="transmembrane region" description="Helical" evidence="1">
    <location>
        <begin position="12"/>
        <end position="33"/>
    </location>
</feature>
<dbReference type="Proteomes" id="UP001597459">
    <property type="component" value="Unassembled WGS sequence"/>
</dbReference>
<keyword evidence="1" id="KW-0812">Transmembrane</keyword>
<reference evidence="3" key="1">
    <citation type="journal article" date="2019" name="Int. J. Syst. Evol. Microbiol.">
        <title>The Global Catalogue of Microorganisms (GCM) 10K type strain sequencing project: providing services to taxonomists for standard genome sequencing and annotation.</title>
        <authorList>
            <consortium name="The Broad Institute Genomics Platform"/>
            <consortium name="The Broad Institute Genome Sequencing Center for Infectious Disease"/>
            <person name="Wu L."/>
            <person name="Ma J."/>
        </authorList>
    </citation>
    <scope>NUCLEOTIDE SEQUENCE [LARGE SCALE GENOMIC DNA]</scope>
    <source>
        <strain evidence="3">KCTC 42423</strain>
    </source>
</reference>
<keyword evidence="1" id="KW-1133">Transmembrane helix</keyword>
<evidence type="ECO:0000256" key="1">
    <source>
        <dbReference type="SAM" id="Phobius"/>
    </source>
</evidence>
<proteinExistence type="predicted"/>
<comment type="caution">
    <text evidence="2">The sequence shown here is derived from an EMBL/GenBank/DDBJ whole genome shotgun (WGS) entry which is preliminary data.</text>
</comment>
<dbReference type="RefSeq" id="WP_176027586.1">
    <property type="nucleotide sequence ID" value="NZ_JBHSJV010000001.1"/>
</dbReference>
<accession>A0ABW5N8H9</accession>
<evidence type="ECO:0008006" key="4">
    <source>
        <dbReference type="Google" id="ProtNLM"/>
    </source>
</evidence>
<dbReference type="EMBL" id="JBHULX010000027">
    <property type="protein sequence ID" value="MFD2591857.1"/>
    <property type="molecule type" value="Genomic_DNA"/>
</dbReference>